<reference key="1">
    <citation type="journal article" date="2007" name="Nature">
        <title>The medaka draft genome and insights into vertebrate genome evolution.</title>
        <authorList>
            <person name="Kasahara M."/>
            <person name="Naruse K."/>
            <person name="Sasaki S."/>
            <person name="Nakatani Y."/>
            <person name="Qu W."/>
            <person name="Ahsan B."/>
            <person name="Yamada T."/>
            <person name="Nagayasu Y."/>
            <person name="Doi K."/>
            <person name="Kasai Y."/>
            <person name="Jindo T."/>
            <person name="Kobayashi D."/>
            <person name="Shimada A."/>
            <person name="Toyoda A."/>
            <person name="Kuroki Y."/>
            <person name="Fujiyama A."/>
            <person name="Sasaki T."/>
            <person name="Shimizu A."/>
            <person name="Asakawa S."/>
            <person name="Shimizu N."/>
            <person name="Hashimoto S."/>
            <person name="Yang J."/>
            <person name="Lee Y."/>
            <person name="Matsushima K."/>
            <person name="Sugano S."/>
            <person name="Sakaizumi M."/>
            <person name="Narita T."/>
            <person name="Ohishi K."/>
            <person name="Haga S."/>
            <person name="Ohta F."/>
            <person name="Nomoto H."/>
            <person name="Nogata K."/>
            <person name="Morishita T."/>
            <person name="Endo T."/>
            <person name="Shin-I T."/>
            <person name="Takeda H."/>
            <person name="Morishita S."/>
            <person name="Kohara Y."/>
        </authorList>
    </citation>
    <scope>NUCLEOTIDE SEQUENCE [LARGE SCALE GENOMIC DNA]</scope>
    <source>
        <strain>Hd-rR</strain>
    </source>
</reference>
<feature type="region of interest" description="Disordered" evidence="2">
    <location>
        <begin position="153"/>
        <end position="211"/>
    </location>
</feature>
<accession>A0A3P9JY65</accession>
<proteinExistence type="predicted"/>
<reference evidence="3" key="3">
    <citation type="submission" date="2025-08" db="UniProtKB">
        <authorList>
            <consortium name="Ensembl"/>
        </authorList>
    </citation>
    <scope>IDENTIFICATION</scope>
    <source>
        <strain evidence="3">HNI</strain>
    </source>
</reference>
<evidence type="ECO:0000256" key="2">
    <source>
        <dbReference type="SAM" id="MobiDB-lite"/>
    </source>
</evidence>
<feature type="coiled-coil region" evidence="1">
    <location>
        <begin position="236"/>
        <end position="328"/>
    </location>
</feature>
<dbReference type="Proteomes" id="UP000265180">
    <property type="component" value="Chromosome 22"/>
</dbReference>
<feature type="compositionally biased region" description="Polar residues" evidence="2">
    <location>
        <begin position="178"/>
        <end position="193"/>
    </location>
</feature>
<dbReference type="PANTHER" id="PTHR22089:SF2">
    <property type="entry name" value="MIRROR-IMAGE POLYDACTYLY GENE 1 PROTEIN"/>
    <property type="match status" value="1"/>
</dbReference>
<organism evidence="3 4">
    <name type="scientific">Oryzias latipes</name>
    <name type="common">Japanese rice fish</name>
    <name type="synonym">Japanese killifish</name>
    <dbReference type="NCBI Taxonomy" id="8090"/>
    <lineage>
        <taxon>Eukaryota</taxon>
        <taxon>Metazoa</taxon>
        <taxon>Chordata</taxon>
        <taxon>Craniata</taxon>
        <taxon>Vertebrata</taxon>
        <taxon>Euteleostomi</taxon>
        <taxon>Actinopterygii</taxon>
        <taxon>Neopterygii</taxon>
        <taxon>Teleostei</taxon>
        <taxon>Neoteleostei</taxon>
        <taxon>Acanthomorphata</taxon>
        <taxon>Ovalentaria</taxon>
        <taxon>Atherinomorphae</taxon>
        <taxon>Beloniformes</taxon>
        <taxon>Adrianichthyidae</taxon>
        <taxon>Oryziinae</taxon>
        <taxon>Oryzias</taxon>
    </lineage>
</organism>
<sequence>MSPINQTGFAVSLFRIEVHAVKQRWCGVLVAMVTWVHGEAAGGGMSSSGLSHRSRSVDVHEALQRAKRRFCELQLQVQQTSLNFSEEASESSWTPSKELRDSLVDMYRSNPGVNEELRRRLPSPSRQNPISADRSENFLTPELQGWPEVLQELPVPSCSSSSSPGPPLSSRLAGQMEVDSSPSRGTSPGQKSSGDPAHDSVTPAGRVSPALGAQLDSPAQICAAARPHGFDGDKNVSLLLKELDALREVNNKLQEQLAQKEKELHVKELDEELKEEQREAQGWDRATSRLEEVLEAQKDRDQALMSRLLLANEERDEALLRVRRLQQAAESENVALQDTNTDLDELLRSVCQADSVQEVRQFGSVLVQQLLSARQRRSDITAQEMKAVMEERDKSVVKWKRLEEELLQHREQLASQEELLRLQLERDAAVEEKHQLEAEIQELRANHRLHDPGCPSSPTEAPPLLLQLQQLSKEKENVEAELQRCKKAELEACERVRRLERLVEVLRRKLESWQTSASSAVTVRGPLTCANLKCSHHLHLCCTCPSLTSPEVLTEVKQTFLCCSACSVFLHKCGINGSDPAVSVCSPSAASPVEVGGRAGSDGSNMSRRGAASARSAATELFCTVIVCSEEEPSSSSA</sequence>
<evidence type="ECO:0000313" key="3">
    <source>
        <dbReference type="Ensembl" id="ENSORLP00020001252.1"/>
    </source>
</evidence>
<evidence type="ECO:0000256" key="1">
    <source>
        <dbReference type="SAM" id="Coils"/>
    </source>
</evidence>
<dbReference type="InterPro" id="IPR026175">
    <property type="entry name" value="MIPOL1"/>
</dbReference>
<name>A0A3P9JY65_ORYLA</name>
<dbReference type="Ensembl" id="ENSORLT00020013324.1">
    <property type="protein sequence ID" value="ENSORLP00020001252.1"/>
    <property type="gene ID" value="ENSORLG00020001979.1"/>
</dbReference>
<protein>
    <recommendedName>
        <fullName evidence="5">Mirror-image polydactyly 1</fullName>
    </recommendedName>
</protein>
<reference evidence="3" key="4">
    <citation type="submission" date="2025-09" db="UniProtKB">
        <authorList>
            <consortium name="Ensembl"/>
        </authorList>
    </citation>
    <scope>IDENTIFICATION</scope>
    <source>
        <strain evidence="3">HNI</strain>
    </source>
</reference>
<reference evidence="3 4" key="2">
    <citation type="submission" date="2017-04" db="EMBL/GenBank/DDBJ databases">
        <title>CpG methylation of centromeres and impact of large insertions on vertebrate speciation.</title>
        <authorList>
            <person name="Ichikawa K."/>
            <person name="Yoshimura J."/>
            <person name="Morishita S."/>
        </authorList>
    </citation>
    <scope>NUCLEOTIDE SEQUENCE</scope>
    <source>
        <strain evidence="3 4">HNI</strain>
    </source>
</reference>
<evidence type="ECO:0008006" key="5">
    <source>
        <dbReference type="Google" id="ProtNLM"/>
    </source>
</evidence>
<dbReference type="PANTHER" id="PTHR22089">
    <property type="entry name" value="MIRROR-IMAGE POLYDACTYLY GENE 1 PROTEIN"/>
    <property type="match status" value="1"/>
</dbReference>
<keyword evidence="1" id="KW-0175">Coiled coil</keyword>
<feature type="coiled-coil region" evidence="1">
    <location>
        <begin position="399"/>
        <end position="516"/>
    </location>
</feature>
<feature type="region of interest" description="Disordered" evidence="2">
    <location>
        <begin position="110"/>
        <end position="135"/>
    </location>
</feature>
<dbReference type="AlphaFoldDB" id="A0A3P9JY65"/>
<evidence type="ECO:0000313" key="4">
    <source>
        <dbReference type="Proteomes" id="UP000265180"/>
    </source>
</evidence>
<feature type="compositionally biased region" description="Low complexity" evidence="2">
    <location>
        <begin position="154"/>
        <end position="163"/>
    </location>
</feature>